<organism evidence="2 3">
    <name type="scientific">Pseudogemmobacter humi</name>
    <dbReference type="NCBI Taxonomy" id="2483812"/>
    <lineage>
        <taxon>Bacteria</taxon>
        <taxon>Pseudomonadati</taxon>
        <taxon>Pseudomonadota</taxon>
        <taxon>Alphaproteobacteria</taxon>
        <taxon>Rhodobacterales</taxon>
        <taxon>Paracoccaceae</taxon>
        <taxon>Pseudogemmobacter</taxon>
    </lineage>
</organism>
<dbReference type="OrthoDB" id="8101315at2"/>
<keyword evidence="1" id="KW-0472">Membrane</keyword>
<feature type="transmembrane region" description="Helical" evidence="1">
    <location>
        <begin position="79"/>
        <end position="97"/>
    </location>
</feature>
<keyword evidence="1" id="KW-1133">Transmembrane helix</keyword>
<reference evidence="2 3" key="1">
    <citation type="submission" date="2018-11" db="EMBL/GenBank/DDBJ databases">
        <authorList>
            <person name="Criscuolo A."/>
        </authorList>
    </citation>
    <scope>NUCLEOTIDE SEQUENCE [LARGE SCALE GENOMIC DNA]</scope>
    <source>
        <strain evidence="2">ACIP111625</strain>
    </source>
</reference>
<accession>A0A3P5WK87</accession>
<feature type="transmembrane region" description="Helical" evidence="1">
    <location>
        <begin position="12"/>
        <end position="31"/>
    </location>
</feature>
<evidence type="ECO:0000313" key="3">
    <source>
        <dbReference type="Proteomes" id="UP000277498"/>
    </source>
</evidence>
<protein>
    <submittedName>
        <fullName evidence="2">Uncharacterized protein</fullName>
    </submittedName>
</protein>
<dbReference type="Proteomes" id="UP000277498">
    <property type="component" value="Unassembled WGS sequence"/>
</dbReference>
<name>A0A3P5WK87_9RHOB</name>
<keyword evidence="3" id="KW-1185">Reference proteome</keyword>
<dbReference type="RefSeq" id="WP_124084707.1">
    <property type="nucleotide sequence ID" value="NZ_UXAW01000031.1"/>
</dbReference>
<evidence type="ECO:0000313" key="2">
    <source>
        <dbReference type="EMBL" id="VDC19878.1"/>
    </source>
</evidence>
<keyword evidence="1" id="KW-0812">Transmembrane</keyword>
<sequence>MSEGREIRPGLILVAGAGLVVLALAWWYVIFGNIVAEGYGSYLQAGPCLWGSSGYTCQLMLSLCTLDYWLIPKNYRPELFQAGAVLLVAGILLAALVRGRGRSE</sequence>
<proteinExistence type="predicted"/>
<dbReference type="AlphaFoldDB" id="A0A3P5WK87"/>
<dbReference type="EMBL" id="UXAW01000031">
    <property type="protein sequence ID" value="VDC19878.1"/>
    <property type="molecule type" value="Genomic_DNA"/>
</dbReference>
<gene>
    <name evidence="2" type="ORF">XINFAN_00267</name>
</gene>
<evidence type="ECO:0000256" key="1">
    <source>
        <dbReference type="SAM" id="Phobius"/>
    </source>
</evidence>